<dbReference type="GO" id="GO:0016787">
    <property type="term" value="F:hydrolase activity"/>
    <property type="evidence" value="ECO:0007669"/>
    <property type="project" value="UniProtKB-KW"/>
</dbReference>
<organism evidence="2 3">
    <name type="scientific">Gloeophyllum trabeum (strain ATCC 11539 / FP-39264 / Madison 617)</name>
    <name type="common">Brown rot fungus</name>
    <dbReference type="NCBI Taxonomy" id="670483"/>
    <lineage>
        <taxon>Eukaryota</taxon>
        <taxon>Fungi</taxon>
        <taxon>Dikarya</taxon>
        <taxon>Basidiomycota</taxon>
        <taxon>Agaricomycotina</taxon>
        <taxon>Agaricomycetes</taxon>
        <taxon>Gloeophyllales</taxon>
        <taxon>Gloeophyllaceae</taxon>
        <taxon>Gloeophyllum</taxon>
    </lineage>
</organism>
<name>S7QHG5_GLOTA</name>
<accession>S7QHG5</accession>
<dbReference type="eggNOG" id="ENOG502QQ4M">
    <property type="taxonomic scope" value="Eukaryota"/>
</dbReference>
<dbReference type="SUPFAM" id="SSF53474">
    <property type="entry name" value="alpha/beta-Hydrolases"/>
    <property type="match status" value="1"/>
</dbReference>
<keyword evidence="3" id="KW-1185">Reference proteome</keyword>
<dbReference type="GeneID" id="19309348"/>
<reference evidence="2 3" key="1">
    <citation type="journal article" date="2012" name="Science">
        <title>The Paleozoic origin of enzymatic lignin decomposition reconstructed from 31 fungal genomes.</title>
        <authorList>
            <person name="Floudas D."/>
            <person name="Binder M."/>
            <person name="Riley R."/>
            <person name="Barry K."/>
            <person name="Blanchette R.A."/>
            <person name="Henrissat B."/>
            <person name="Martinez A.T."/>
            <person name="Otillar R."/>
            <person name="Spatafora J.W."/>
            <person name="Yadav J.S."/>
            <person name="Aerts A."/>
            <person name="Benoit I."/>
            <person name="Boyd A."/>
            <person name="Carlson A."/>
            <person name="Copeland A."/>
            <person name="Coutinho P.M."/>
            <person name="de Vries R.P."/>
            <person name="Ferreira P."/>
            <person name="Findley K."/>
            <person name="Foster B."/>
            <person name="Gaskell J."/>
            <person name="Glotzer D."/>
            <person name="Gorecki P."/>
            <person name="Heitman J."/>
            <person name="Hesse C."/>
            <person name="Hori C."/>
            <person name="Igarashi K."/>
            <person name="Jurgens J.A."/>
            <person name="Kallen N."/>
            <person name="Kersten P."/>
            <person name="Kohler A."/>
            <person name="Kuees U."/>
            <person name="Kumar T.K.A."/>
            <person name="Kuo A."/>
            <person name="LaButti K."/>
            <person name="Larrondo L.F."/>
            <person name="Lindquist E."/>
            <person name="Ling A."/>
            <person name="Lombard V."/>
            <person name="Lucas S."/>
            <person name="Lundell T."/>
            <person name="Martin R."/>
            <person name="McLaughlin D.J."/>
            <person name="Morgenstern I."/>
            <person name="Morin E."/>
            <person name="Murat C."/>
            <person name="Nagy L.G."/>
            <person name="Nolan M."/>
            <person name="Ohm R.A."/>
            <person name="Patyshakuliyeva A."/>
            <person name="Rokas A."/>
            <person name="Ruiz-Duenas F.J."/>
            <person name="Sabat G."/>
            <person name="Salamov A."/>
            <person name="Samejima M."/>
            <person name="Schmutz J."/>
            <person name="Slot J.C."/>
            <person name="St John F."/>
            <person name="Stenlid J."/>
            <person name="Sun H."/>
            <person name="Sun S."/>
            <person name="Syed K."/>
            <person name="Tsang A."/>
            <person name="Wiebenga A."/>
            <person name="Young D."/>
            <person name="Pisabarro A."/>
            <person name="Eastwood D.C."/>
            <person name="Martin F."/>
            <person name="Cullen D."/>
            <person name="Grigoriev I.V."/>
            <person name="Hibbett D.S."/>
        </authorList>
    </citation>
    <scope>NUCLEOTIDE SEQUENCE [LARGE SCALE GENOMIC DNA]</scope>
    <source>
        <strain evidence="2 3">ATCC 11539</strain>
    </source>
</reference>
<dbReference type="OrthoDB" id="94039at2759"/>
<dbReference type="InterPro" id="IPR000073">
    <property type="entry name" value="AB_hydrolase_1"/>
</dbReference>
<feature type="domain" description="AB hydrolase-1" evidence="1">
    <location>
        <begin position="38"/>
        <end position="343"/>
    </location>
</feature>
<dbReference type="Gene3D" id="3.40.50.1820">
    <property type="entry name" value="alpha/beta hydrolase"/>
    <property type="match status" value="1"/>
</dbReference>
<dbReference type="RefSeq" id="XP_007863738.1">
    <property type="nucleotide sequence ID" value="XM_007865547.1"/>
</dbReference>
<dbReference type="KEGG" id="gtr:GLOTRDRAFT_91961"/>
<dbReference type="STRING" id="670483.S7QHG5"/>
<keyword evidence="2" id="KW-0378">Hydrolase</keyword>
<protein>
    <submittedName>
        <fullName evidence="2">Alpha/beta-hydrolase</fullName>
    </submittedName>
</protein>
<evidence type="ECO:0000259" key="1">
    <source>
        <dbReference type="Pfam" id="PF12697"/>
    </source>
</evidence>
<dbReference type="Proteomes" id="UP000030669">
    <property type="component" value="Unassembled WGS sequence"/>
</dbReference>
<sequence>MVELLRERCVVDPRPAYPLQILGTRYYVNPQATDGYTLVFLHALGMHKETWEVTISSLLKIASQRIASAQVREIISLEIPNHGESAVLNEDALKKDFDDDCNLFSVHTELGTYKFSGHPREYTRALHLFLTAGPDKGAKIDFSKRDKLVGVGHSIGVVILLLMRDLEPRINFHSILALESGVSLKGHKEMCLSAQMLTAWTWLRRDTWQSRKNARKDLASSPVYDQWDPRVLDLYVAHGLRKHPAAKYPYPYNFNGVTTSLSRAHEAGSYRSEQLVVDAMDAYTETCKDIPIHLIWGTIHDVGTPNLHALLEDKTAGRVPASVTYVQGAGHLCVQQKPDDVAQSICDVLFSQAARL</sequence>
<evidence type="ECO:0000313" key="3">
    <source>
        <dbReference type="Proteomes" id="UP000030669"/>
    </source>
</evidence>
<dbReference type="AlphaFoldDB" id="S7QHG5"/>
<dbReference type="HOGENOM" id="CLU_032490_0_0_1"/>
<dbReference type="EMBL" id="KB469298">
    <property type="protein sequence ID" value="EPQ58602.1"/>
    <property type="molecule type" value="Genomic_DNA"/>
</dbReference>
<dbReference type="Pfam" id="PF12697">
    <property type="entry name" value="Abhydrolase_6"/>
    <property type="match status" value="1"/>
</dbReference>
<evidence type="ECO:0000313" key="2">
    <source>
        <dbReference type="EMBL" id="EPQ58602.1"/>
    </source>
</evidence>
<gene>
    <name evidence="2" type="ORF">GLOTRDRAFT_91961</name>
</gene>
<dbReference type="OMA" id="ATHKETW"/>
<dbReference type="InterPro" id="IPR029058">
    <property type="entry name" value="AB_hydrolase_fold"/>
</dbReference>
<proteinExistence type="predicted"/>